<evidence type="ECO:0000313" key="2">
    <source>
        <dbReference type="Proteomes" id="UP001476583"/>
    </source>
</evidence>
<reference evidence="1 2" key="1">
    <citation type="submission" date="2024-03" db="EMBL/GenBank/DDBJ databases">
        <title>Complete genome of BD2.</title>
        <authorList>
            <person name="Cao G."/>
        </authorList>
    </citation>
    <scope>NUCLEOTIDE SEQUENCE [LARGE SCALE GENOMIC DNA]</scope>
    <source>
        <strain evidence="1 2">BD2</strain>
    </source>
</reference>
<protein>
    <recommendedName>
        <fullName evidence="3">Beta-ketoadipyl CoA thiolase</fullName>
    </recommendedName>
</protein>
<dbReference type="EMBL" id="CP148074">
    <property type="protein sequence ID" value="WXL24903.1"/>
    <property type="molecule type" value="Genomic_DNA"/>
</dbReference>
<sequence length="75" mass="8668">MTKDELRAELERQAQRFKDIYGGEVVTYAAQPDPERKPWRKRSNLLDQAFAKEIEKIEKELKDRTEAASDTASGL</sequence>
<proteinExistence type="predicted"/>
<evidence type="ECO:0008006" key="3">
    <source>
        <dbReference type="Google" id="ProtNLM"/>
    </source>
</evidence>
<evidence type="ECO:0000313" key="1">
    <source>
        <dbReference type="EMBL" id="WXL24903.1"/>
    </source>
</evidence>
<accession>A0ABZ2RFT0</accession>
<dbReference type="Proteomes" id="UP001476583">
    <property type="component" value="Chromosome"/>
</dbReference>
<name>A0ABZ2RFT0_ECTME</name>
<keyword evidence="2" id="KW-1185">Reference proteome</keyword>
<gene>
    <name evidence="1" type="ORF">WG219_16540</name>
</gene>
<organism evidence="1 2">
    <name type="scientific">Ectopseudomonas mendocina</name>
    <name type="common">Pseudomonas mendocina</name>
    <dbReference type="NCBI Taxonomy" id="300"/>
    <lineage>
        <taxon>Bacteria</taxon>
        <taxon>Pseudomonadati</taxon>
        <taxon>Pseudomonadota</taxon>
        <taxon>Gammaproteobacteria</taxon>
        <taxon>Pseudomonadales</taxon>
        <taxon>Pseudomonadaceae</taxon>
        <taxon>Ectopseudomonas</taxon>
    </lineage>
</organism>